<evidence type="ECO:0000256" key="1">
    <source>
        <dbReference type="SAM" id="Phobius"/>
    </source>
</evidence>
<keyword evidence="1" id="KW-1133">Transmembrane helix</keyword>
<gene>
    <name evidence="2" type="ORF">OP10G_3453</name>
</gene>
<dbReference type="STRING" id="661478.OP10G_3453"/>
<accession>A0A068NTQ3</accession>
<evidence type="ECO:0000313" key="3">
    <source>
        <dbReference type="Proteomes" id="UP000027982"/>
    </source>
</evidence>
<dbReference type="OrthoDB" id="9865250at2"/>
<organism evidence="2 3">
    <name type="scientific">Fimbriimonas ginsengisoli Gsoil 348</name>
    <dbReference type="NCBI Taxonomy" id="661478"/>
    <lineage>
        <taxon>Bacteria</taxon>
        <taxon>Bacillati</taxon>
        <taxon>Armatimonadota</taxon>
        <taxon>Fimbriimonadia</taxon>
        <taxon>Fimbriimonadales</taxon>
        <taxon>Fimbriimonadaceae</taxon>
        <taxon>Fimbriimonas</taxon>
    </lineage>
</organism>
<keyword evidence="3" id="KW-1185">Reference proteome</keyword>
<feature type="transmembrane region" description="Helical" evidence="1">
    <location>
        <begin position="6"/>
        <end position="33"/>
    </location>
</feature>
<dbReference type="AlphaFoldDB" id="A0A068NTQ3"/>
<sequence>MNQRGSFTLVGTMITLAIIAVLAGVFFFGSGVFQAGGPKSPRKDGKGVTIPGLAEARARDTVCQSNLSQVRQSIMVAQSSGGDELPKSLDELHLPAEVTHCSIGHEAYTYDPATGQVHCPHPGHEKY</sequence>
<dbReference type="KEGG" id="fgi:OP10G_3453"/>
<dbReference type="EMBL" id="CP007139">
    <property type="protein sequence ID" value="AIE86821.1"/>
    <property type="molecule type" value="Genomic_DNA"/>
</dbReference>
<proteinExistence type="predicted"/>
<name>A0A068NTQ3_FIMGI</name>
<protein>
    <submittedName>
        <fullName evidence="2">Uncharacterized protein</fullName>
    </submittedName>
</protein>
<keyword evidence="1" id="KW-0472">Membrane</keyword>
<evidence type="ECO:0000313" key="2">
    <source>
        <dbReference type="EMBL" id="AIE86821.1"/>
    </source>
</evidence>
<dbReference type="HOGENOM" id="CLU_1967283_0_0_0"/>
<dbReference type="Proteomes" id="UP000027982">
    <property type="component" value="Chromosome"/>
</dbReference>
<keyword evidence="1" id="KW-0812">Transmembrane</keyword>
<reference evidence="2 3" key="1">
    <citation type="journal article" date="2014" name="PLoS ONE">
        <title>The first complete genome sequence of the class fimbriimonadia in the phylum armatimonadetes.</title>
        <authorList>
            <person name="Hu Z.Y."/>
            <person name="Wang Y.Z."/>
            <person name="Im W.T."/>
            <person name="Wang S.Y."/>
            <person name="Zhao G.P."/>
            <person name="Zheng H.J."/>
            <person name="Quan Z.X."/>
        </authorList>
    </citation>
    <scope>NUCLEOTIDE SEQUENCE [LARGE SCALE GENOMIC DNA]</scope>
    <source>
        <strain evidence="2">Gsoil 348</strain>
    </source>
</reference>